<organism evidence="2 3">
    <name type="scientific">Oceanobacillus indicireducens</name>
    <dbReference type="NCBI Taxonomy" id="1004261"/>
    <lineage>
        <taxon>Bacteria</taxon>
        <taxon>Bacillati</taxon>
        <taxon>Bacillota</taxon>
        <taxon>Bacilli</taxon>
        <taxon>Bacillales</taxon>
        <taxon>Bacillaceae</taxon>
        <taxon>Oceanobacillus</taxon>
    </lineage>
</organism>
<keyword evidence="3" id="KW-1185">Reference proteome</keyword>
<dbReference type="RefSeq" id="WP_188856158.1">
    <property type="nucleotide sequence ID" value="NZ_BMOS01000004.1"/>
</dbReference>
<reference evidence="2" key="2">
    <citation type="submission" date="2020-09" db="EMBL/GenBank/DDBJ databases">
        <authorList>
            <person name="Sun Q."/>
            <person name="Ohkuma M."/>
        </authorList>
    </citation>
    <scope>NUCLEOTIDE SEQUENCE</scope>
    <source>
        <strain evidence="2">JCM 17251</strain>
    </source>
</reference>
<accession>A0A917XTN3</accession>
<dbReference type="InterPro" id="IPR008538">
    <property type="entry name" value="Uma2"/>
</dbReference>
<dbReference type="EMBL" id="BMOS01000004">
    <property type="protein sequence ID" value="GGN52660.1"/>
    <property type="molecule type" value="Genomic_DNA"/>
</dbReference>
<evidence type="ECO:0000313" key="3">
    <source>
        <dbReference type="Proteomes" id="UP000624041"/>
    </source>
</evidence>
<dbReference type="AlphaFoldDB" id="A0A917XTN3"/>
<sequence>MPLRKEDNMLTYDQYLSMGENIKYEIIDGELYNMSPSPSVKHQTIAKELVTEFNIYLRGKKCEVIPEIDVSLEGLEDVTKIREWVRPDISVICDKSKKKENHIAGAPDLVIEILSKSTAQKDKVTKFNLYKNSGVKEYWIVDPAYDLIEVYLLENKEFVKKGTFSKQDKVKVNIFDDLFIDLDLIF</sequence>
<dbReference type="Proteomes" id="UP000624041">
    <property type="component" value="Unassembled WGS sequence"/>
</dbReference>
<dbReference type="InterPro" id="IPR012296">
    <property type="entry name" value="Nuclease_put_TT1808"/>
</dbReference>
<dbReference type="CDD" id="cd06260">
    <property type="entry name" value="DUF820-like"/>
    <property type="match status" value="1"/>
</dbReference>
<dbReference type="Pfam" id="PF05685">
    <property type="entry name" value="Uma2"/>
    <property type="match status" value="1"/>
</dbReference>
<gene>
    <name evidence="2" type="ORF">GCM10007971_08520</name>
</gene>
<dbReference type="SUPFAM" id="SSF52980">
    <property type="entry name" value="Restriction endonuclease-like"/>
    <property type="match status" value="1"/>
</dbReference>
<dbReference type="Gene3D" id="3.90.1570.10">
    <property type="entry name" value="tt1808, chain A"/>
    <property type="match status" value="1"/>
</dbReference>
<proteinExistence type="predicted"/>
<comment type="caution">
    <text evidence="2">The sequence shown here is derived from an EMBL/GenBank/DDBJ whole genome shotgun (WGS) entry which is preliminary data.</text>
</comment>
<protein>
    <recommendedName>
        <fullName evidence="1">Putative restriction endonuclease domain-containing protein</fullName>
    </recommendedName>
</protein>
<evidence type="ECO:0000313" key="2">
    <source>
        <dbReference type="EMBL" id="GGN52660.1"/>
    </source>
</evidence>
<name>A0A917XTN3_9BACI</name>
<dbReference type="PANTHER" id="PTHR36558:SF1">
    <property type="entry name" value="RESTRICTION ENDONUCLEASE DOMAIN-CONTAINING PROTEIN-RELATED"/>
    <property type="match status" value="1"/>
</dbReference>
<feature type="domain" description="Putative restriction endonuclease" evidence="1">
    <location>
        <begin position="13"/>
        <end position="179"/>
    </location>
</feature>
<reference evidence="2" key="1">
    <citation type="journal article" date="2014" name="Int. J. Syst. Evol. Microbiol.">
        <title>Complete genome sequence of Corynebacterium casei LMG S-19264T (=DSM 44701T), isolated from a smear-ripened cheese.</title>
        <authorList>
            <consortium name="US DOE Joint Genome Institute (JGI-PGF)"/>
            <person name="Walter F."/>
            <person name="Albersmeier A."/>
            <person name="Kalinowski J."/>
            <person name="Ruckert C."/>
        </authorList>
    </citation>
    <scope>NUCLEOTIDE SEQUENCE</scope>
    <source>
        <strain evidence="2">JCM 17251</strain>
    </source>
</reference>
<evidence type="ECO:0000259" key="1">
    <source>
        <dbReference type="Pfam" id="PF05685"/>
    </source>
</evidence>
<dbReference type="PANTHER" id="PTHR36558">
    <property type="entry name" value="GLR1098 PROTEIN"/>
    <property type="match status" value="1"/>
</dbReference>
<dbReference type="InterPro" id="IPR011335">
    <property type="entry name" value="Restrct_endonuc-II-like"/>
</dbReference>